<dbReference type="PROSITE" id="PS50878">
    <property type="entry name" value="RT_POL"/>
    <property type="match status" value="1"/>
</dbReference>
<gene>
    <name evidence="2" type="ORF">MNOR_LOCUS40016</name>
</gene>
<evidence type="ECO:0000313" key="2">
    <source>
        <dbReference type="EMBL" id="CAL4234809.1"/>
    </source>
</evidence>
<dbReference type="AlphaFoldDB" id="A0AAV2ST69"/>
<feature type="domain" description="Reverse transcriptase" evidence="1">
    <location>
        <begin position="77"/>
        <end position="327"/>
    </location>
</feature>
<dbReference type="Proteomes" id="UP001497623">
    <property type="component" value="Unassembled WGS sequence"/>
</dbReference>
<dbReference type="EMBL" id="CAXKWB010113679">
    <property type="protein sequence ID" value="CAL4234809.1"/>
    <property type="molecule type" value="Genomic_DNA"/>
</dbReference>
<dbReference type="PANTHER" id="PTHR31635">
    <property type="entry name" value="REVERSE TRANSCRIPTASE DOMAIN-CONTAINING PROTEIN-RELATED"/>
    <property type="match status" value="1"/>
</dbReference>
<comment type="caution">
    <text evidence="2">The sequence shown here is derived from an EMBL/GenBank/DDBJ whole genome shotgun (WGS) entry which is preliminary data.</text>
</comment>
<name>A0AAV2ST69_MEGNR</name>
<evidence type="ECO:0000313" key="3">
    <source>
        <dbReference type="Proteomes" id="UP001497623"/>
    </source>
</evidence>
<dbReference type="CDD" id="cd01650">
    <property type="entry name" value="RT_nLTR_like"/>
    <property type="match status" value="1"/>
</dbReference>
<dbReference type="GO" id="GO:0071897">
    <property type="term" value="P:DNA biosynthetic process"/>
    <property type="evidence" value="ECO:0007669"/>
    <property type="project" value="UniProtKB-ARBA"/>
</dbReference>
<proteinExistence type="predicted"/>
<dbReference type="Pfam" id="PF00078">
    <property type="entry name" value="RVT_1"/>
    <property type="match status" value="1"/>
</dbReference>
<reference evidence="2 3" key="1">
    <citation type="submission" date="2024-05" db="EMBL/GenBank/DDBJ databases">
        <authorList>
            <person name="Wallberg A."/>
        </authorList>
    </citation>
    <scope>NUCLEOTIDE SEQUENCE [LARGE SCALE GENOMIC DNA]</scope>
</reference>
<accession>A0AAV2ST69</accession>
<dbReference type="SUPFAM" id="SSF56672">
    <property type="entry name" value="DNA/RNA polymerases"/>
    <property type="match status" value="1"/>
</dbReference>
<dbReference type="PANTHER" id="PTHR31635:SF196">
    <property type="entry name" value="REVERSE TRANSCRIPTASE DOMAIN-CONTAINING PROTEIN-RELATED"/>
    <property type="match status" value="1"/>
</dbReference>
<sequence>MKIAIFTNKTIFLANIHTKITHLDNSFLLNEISEQELFSTLSKMSLNKSPGIDGIPVEFFIDLWDIIKNEMCQIYNGIISNLKLEGNQNLGIITLISKENEDAEKLSSWRPISLLCVDTKILAKLFAERLKMVIDKVIHPNQYCVPNKTIVDCNNQMRDLVYFCNSENLPGCIINLDWSKAFDKVNIDFLCKIMCKMGFSNSFINIILIFYVDRTSKCLINGNLTEDFKIERGVRQGCPLSMLLFIISQEPLYTSIDKCSKILPFKMPNSSLKLQGYADDTNFVLSDDQSICEVFKMVRDFADAAGASLNLNKTKIFGMGLWSGRIRWPINEIKIETQYLNVLGIKHANSYQTSIDTCWSEIHDRIQNKSKTMLNRKLTIFQKSVIINCILTSQIWYRAQTYPLSLAWSKKINRILLNFLWGNKSNPVKHETLTLDKKRRGIIFN</sequence>
<evidence type="ECO:0000259" key="1">
    <source>
        <dbReference type="PROSITE" id="PS50878"/>
    </source>
</evidence>
<keyword evidence="3" id="KW-1185">Reference proteome</keyword>
<dbReference type="InterPro" id="IPR000477">
    <property type="entry name" value="RT_dom"/>
</dbReference>
<dbReference type="InterPro" id="IPR043502">
    <property type="entry name" value="DNA/RNA_pol_sf"/>
</dbReference>
<organism evidence="2 3">
    <name type="scientific">Meganyctiphanes norvegica</name>
    <name type="common">Northern krill</name>
    <name type="synonym">Thysanopoda norvegica</name>
    <dbReference type="NCBI Taxonomy" id="48144"/>
    <lineage>
        <taxon>Eukaryota</taxon>
        <taxon>Metazoa</taxon>
        <taxon>Ecdysozoa</taxon>
        <taxon>Arthropoda</taxon>
        <taxon>Crustacea</taxon>
        <taxon>Multicrustacea</taxon>
        <taxon>Malacostraca</taxon>
        <taxon>Eumalacostraca</taxon>
        <taxon>Eucarida</taxon>
        <taxon>Euphausiacea</taxon>
        <taxon>Euphausiidae</taxon>
        <taxon>Meganyctiphanes</taxon>
    </lineage>
</organism>
<protein>
    <recommendedName>
        <fullName evidence="1">Reverse transcriptase domain-containing protein</fullName>
    </recommendedName>
</protein>